<reference evidence="2 3" key="1">
    <citation type="submission" date="2017-09" db="EMBL/GenBank/DDBJ databases">
        <title>Genomic, metabolic, and phenotypic characteristics of bacterial isolates from the natural microbiome of the model nematode Caenorhabditis elegans.</title>
        <authorList>
            <person name="Zimmermann J."/>
            <person name="Obeng N."/>
            <person name="Yang W."/>
            <person name="Obeng O."/>
            <person name="Kissoyan K."/>
            <person name="Pees B."/>
            <person name="Dirksen P."/>
            <person name="Hoppner M."/>
            <person name="Franke A."/>
            <person name="Rosenstiel P."/>
            <person name="Leippe M."/>
            <person name="Dierking K."/>
            <person name="Kaleta C."/>
            <person name="Schulenburg H."/>
        </authorList>
    </citation>
    <scope>NUCLEOTIDE SEQUENCE [LARGE SCALE GENOMIC DNA]</scope>
    <source>
        <strain evidence="2 3">MYb117</strain>
    </source>
</reference>
<proteinExistence type="predicted"/>
<feature type="domain" description="KAP NTPase" evidence="1">
    <location>
        <begin position="32"/>
        <end position="297"/>
    </location>
</feature>
<organism evidence="2 3">
    <name type="scientific">Pseudomonas poae</name>
    <dbReference type="NCBI Taxonomy" id="200451"/>
    <lineage>
        <taxon>Bacteria</taxon>
        <taxon>Pseudomonadati</taxon>
        <taxon>Pseudomonadota</taxon>
        <taxon>Gammaproteobacteria</taxon>
        <taxon>Pseudomonadales</taxon>
        <taxon>Pseudomonadaceae</taxon>
        <taxon>Pseudomonas</taxon>
    </lineage>
</organism>
<name>A0A2S9EYF3_9PSED</name>
<dbReference type="Pfam" id="PF07693">
    <property type="entry name" value="KAP_NTPase"/>
    <property type="match status" value="1"/>
</dbReference>
<dbReference type="Proteomes" id="UP000238045">
    <property type="component" value="Unassembled WGS sequence"/>
</dbReference>
<evidence type="ECO:0000259" key="1">
    <source>
        <dbReference type="Pfam" id="PF07693"/>
    </source>
</evidence>
<dbReference type="AlphaFoldDB" id="A0A2S9EYF3"/>
<accession>A0A2S9EYF3</accession>
<dbReference type="SUPFAM" id="SSF52540">
    <property type="entry name" value="P-loop containing nucleoside triphosphate hydrolases"/>
    <property type="match status" value="1"/>
</dbReference>
<comment type="caution">
    <text evidence="2">The sequence shown here is derived from an EMBL/GenBank/DDBJ whole genome shotgun (WGS) entry which is preliminary data.</text>
</comment>
<gene>
    <name evidence="2" type="ORF">CQZ99_04400</name>
</gene>
<dbReference type="RefSeq" id="WP_105695541.1">
    <property type="nucleotide sequence ID" value="NZ_CP159260.1"/>
</dbReference>
<dbReference type="EMBL" id="PCQL01000003">
    <property type="protein sequence ID" value="PRC22043.1"/>
    <property type="molecule type" value="Genomic_DNA"/>
</dbReference>
<dbReference type="InterPro" id="IPR027417">
    <property type="entry name" value="P-loop_NTPase"/>
</dbReference>
<dbReference type="Gene3D" id="3.40.50.300">
    <property type="entry name" value="P-loop containing nucleotide triphosphate hydrolases"/>
    <property type="match status" value="1"/>
</dbReference>
<protein>
    <recommendedName>
        <fullName evidence="1">KAP NTPase domain-containing protein</fullName>
    </recommendedName>
</protein>
<keyword evidence="3" id="KW-1185">Reference proteome</keyword>
<sequence>MLIKTSNIAENEITGFTPDLDIFGRKALGEAISTLLESTDENLTIGIDGQWGEGKSTFALMLSAHLNNYKEIPTVYFDSFKNDFQKDAFLAIASELQEIFESNTLAPRAEFRTSIIKASKAMARGAIRIAVKTATAGILDDTVLDNLGTSDSAGDEISDGIDKILASKLDEAKTDKLSLENFKTVLEKNIETLGQGKPVVFILDELDRCRPDFCLELIEQIKHLFNVKNLKFLIITNRSQLHASINKRYGQNINPHLYLQKFMDLWIELPRIETEFESHTETYFNHLVKSLTTKDEKPGNYLIFETLKNLFITNKTSYRGMQKTLSYVAILINSSKKGTEYLSYYQTAVALACFSKAEQPDLIEKIQITDDPLQILNTIFPKQNATKHHSNFIQEHAHILLRYISANEVQQKEMIRNREIDSDFGRMIPADLFKSINNKLSLFSK</sequence>
<evidence type="ECO:0000313" key="2">
    <source>
        <dbReference type="EMBL" id="PRC22043.1"/>
    </source>
</evidence>
<evidence type="ECO:0000313" key="3">
    <source>
        <dbReference type="Proteomes" id="UP000238045"/>
    </source>
</evidence>
<dbReference type="InterPro" id="IPR011646">
    <property type="entry name" value="KAP_P-loop"/>
</dbReference>